<dbReference type="EMBL" id="QTQX01000015">
    <property type="protein sequence ID" value="RQT24888.1"/>
    <property type="molecule type" value="Genomic_DNA"/>
</dbReference>
<sequence>MNKSRAHYRQPKRGKVWISPDIFDVDLKPQGWSDDPDLRRGVDWLLSFVEKNAWHRRRFAALQHFIDSAAGSSPDPSGKGRFFDDKDRFAWYLFLGQAFLDHPTVYDFMYGSRVVPVLTAIGRDVDLLKGVAGVEDRIRRMVTSEKAQPNACLFELLVAAAYRRAGASVTFLNERPGLAKTHDMEVLLDGTQWAVECKRMEGGEYSEDERREARSLWLPVGRALHQKGLNALCTADFHVEMSSVPRDYLAMKASQWLSSGGLLPLTWSDAISAGKIERLNLQPLQKLLATDNVALNSSRLIELLTGKYKRNARVITALNVKRSDNPLYIDACDGGIVFDWDCHSDAAIDKRARDVLKRISEGCRQLPDGRPGIVHVGFEAVDGMEVEAVRYRKIMNSLAQFDPKGKALEYVYVNWLAPESPPDTAMALDETCHWHGIRPTRPRPLDSGFLMLSEESEQRTGVHWRPERPA</sequence>
<dbReference type="RefSeq" id="WP_124618789.1">
    <property type="nucleotide sequence ID" value="NZ_QTQX01000015.1"/>
</dbReference>
<evidence type="ECO:0000313" key="1">
    <source>
        <dbReference type="EMBL" id="RQT24888.1"/>
    </source>
</evidence>
<name>A0A3N8QMF3_9BURK</name>
<reference evidence="1 2" key="1">
    <citation type="submission" date="2018-08" db="EMBL/GenBank/DDBJ databases">
        <title>Comparative analysis of Burkholderia isolates from Puerto Rico.</title>
        <authorList>
            <person name="Hall C."/>
            <person name="Sahl J."/>
            <person name="Wagner D."/>
        </authorList>
    </citation>
    <scope>NUCLEOTIDE SEQUENCE [LARGE SCALE GENOMIC DNA]</scope>
    <source>
        <strain evidence="1 2">Bp9001</strain>
    </source>
</reference>
<proteinExistence type="predicted"/>
<evidence type="ECO:0000313" key="2">
    <source>
        <dbReference type="Proteomes" id="UP000269271"/>
    </source>
</evidence>
<accession>A0A3N8QMF3</accession>
<gene>
    <name evidence="1" type="ORF">DF037_23125</name>
</gene>
<dbReference type="AlphaFoldDB" id="A0A3N8QMF3"/>
<comment type="caution">
    <text evidence="1">The sequence shown here is derived from an EMBL/GenBank/DDBJ whole genome shotgun (WGS) entry which is preliminary data.</text>
</comment>
<organism evidence="1 2">
    <name type="scientific">Burkholderia contaminans</name>
    <dbReference type="NCBI Taxonomy" id="488447"/>
    <lineage>
        <taxon>Bacteria</taxon>
        <taxon>Pseudomonadati</taxon>
        <taxon>Pseudomonadota</taxon>
        <taxon>Betaproteobacteria</taxon>
        <taxon>Burkholderiales</taxon>
        <taxon>Burkholderiaceae</taxon>
        <taxon>Burkholderia</taxon>
        <taxon>Burkholderia cepacia complex</taxon>
    </lineage>
</organism>
<protein>
    <submittedName>
        <fullName evidence="1">Uncharacterized protein</fullName>
    </submittedName>
</protein>
<dbReference type="Proteomes" id="UP000269271">
    <property type="component" value="Unassembled WGS sequence"/>
</dbReference>